<evidence type="ECO:0000313" key="3">
    <source>
        <dbReference type="Proteomes" id="UP000192276"/>
    </source>
</evidence>
<feature type="domain" description="DUF3108" evidence="1">
    <location>
        <begin position="52"/>
        <end position="251"/>
    </location>
</feature>
<proteinExistence type="predicted"/>
<keyword evidence="3" id="KW-1185">Reference proteome</keyword>
<dbReference type="InterPro" id="IPR049279">
    <property type="entry name" value="DUF3108-like"/>
</dbReference>
<dbReference type="Proteomes" id="UP000192276">
    <property type="component" value="Unassembled WGS sequence"/>
</dbReference>
<dbReference type="RefSeq" id="WP_081162951.1">
    <property type="nucleotide sequence ID" value="NZ_LWBP01000056.1"/>
</dbReference>
<dbReference type="Gene3D" id="2.40.360.20">
    <property type="match status" value="1"/>
</dbReference>
<dbReference type="Pfam" id="PF21347">
    <property type="entry name" value="DUF3108_like"/>
    <property type="match status" value="1"/>
</dbReference>
<organism evidence="2 3">
    <name type="scientific">Niastella populi</name>
    <dbReference type="NCBI Taxonomy" id="550983"/>
    <lineage>
        <taxon>Bacteria</taxon>
        <taxon>Pseudomonadati</taxon>
        <taxon>Bacteroidota</taxon>
        <taxon>Chitinophagia</taxon>
        <taxon>Chitinophagales</taxon>
        <taxon>Chitinophagaceae</taxon>
        <taxon>Niastella</taxon>
    </lineage>
</organism>
<accession>A0A1V9G6J3</accession>
<protein>
    <recommendedName>
        <fullName evidence="1">DUF3108 domain-containing protein</fullName>
    </recommendedName>
</protein>
<gene>
    <name evidence="2" type="ORF">A4R26_14045</name>
</gene>
<dbReference type="AlphaFoldDB" id="A0A1V9G6J3"/>
<name>A0A1V9G6J3_9BACT</name>
<sequence>MKDLLWIAALLAACNSTDRTKNAIAQESTIAKEKKTGGSPVACTNMIFFQPGAEIYAKSYSASGKVQGSTHTKIKEVKKENGMTVAYVEASDTSDRKHITNMKYNYKCDGKSIYLDLASMMRSTAQDKDAQFEASLIEYPINVTAGETLPDASGTMAIIKGRKKMTMKYHYKDRKVEGKETVTTPAGTWKCLKISNRVEMEIDFPGLDEKAKKMMQSMTNRTKTTGVTWFSPDFGIVKMELYQNGKLQSKNEVVSVKR</sequence>
<comment type="caution">
    <text evidence="2">The sequence shown here is derived from an EMBL/GenBank/DDBJ whole genome shotgun (WGS) entry which is preliminary data.</text>
</comment>
<evidence type="ECO:0000259" key="1">
    <source>
        <dbReference type="Pfam" id="PF21347"/>
    </source>
</evidence>
<reference evidence="3" key="1">
    <citation type="submission" date="2016-04" db="EMBL/GenBank/DDBJ databases">
        <authorList>
            <person name="Chen L."/>
            <person name="Zhuang W."/>
            <person name="Wang G."/>
        </authorList>
    </citation>
    <scope>NUCLEOTIDE SEQUENCE [LARGE SCALE GENOMIC DNA]</scope>
    <source>
        <strain evidence="3">208</strain>
    </source>
</reference>
<dbReference type="OrthoDB" id="665223at2"/>
<dbReference type="STRING" id="550983.A4R26_14045"/>
<dbReference type="EMBL" id="LWBP01000056">
    <property type="protein sequence ID" value="OQP66207.1"/>
    <property type="molecule type" value="Genomic_DNA"/>
</dbReference>
<evidence type="ECO:0000313" key="2">
    <source>
        <dbReference type="EMBL" id="OQP66207.1"/>
    </source>
</evidence>